<dbReference type="HOGENOM" id="CLU_1114430_0_0_6"/>
<name>A0A075K581_9GAMM</name>
<dbReference type="EMBL" id="CP008884">
    <property type="protein sequence ID" value="AIF49381.1"/>
    <property type="molecule type" value="Genomic_DNA"/>
</dbReference>
<gene>
    <name evidence="1" type="ORF">HY57_20025</name>
</gene>
<reference evidence="1 2" key="1">
    <citation type="submission" date="2014-07" db="EMBL/GenBank/DDBJ databases">
        <title>Complete Genome Sequence of Dyella japonica Strain A8 Isolated from Malaysian Tropical Soil.</title>
        <authorList>
            <person name="Hui R.K.H."/>
            <person name="Chen J.-W."/>
            <person name="Chan K.-G."/>
            <person name="Leung F.C.C."/>
        </authorList>
    </citation>
    <scope>NUCLEOTIDE SEQUENCE [LARGE SCALE GENOMIC DNA]</scope>
    <source>
        <strain evidence="1 2">A8</strain>
    </source>
</reference>
<dbReference type="PATRIC" id="fig|1217721.7.peg.4102"/>
<sequence>MYKAFRAIYRGFDRTILRRLPSRMEWWFSAIIFNGAKLILGSRLKARTVGEFVAGAHSVRLGGRLPAWAQAELQSLAGLEGDLLPLGRGGQAVGEYIIPWDSVLAGKAYFRLLKQASGTFDAILLIGSSFSEAALKCFAANDKRRLLILDLDGVVAPVGEAHCSVAVLPRRNLAEDECVAVVTRLLIQMAPAEILFTGHPVADTCFRKHGKALQQASLLVRLSPEGRRYFDVEGAGPQEQAPDGIFRDR</sequence>
<evidence type="ECO:0000313" key="2">
    <source>
        <dbReference type="Proteomes" id="UP000027987"/>
    </source>
</evidence>
<dbReference type="STRING" id="1217721.HY57_20025"/>
<dbReference type="Proteomes" id="UP000027987">
    <property type="component" value="Chromosome"/>
</dbReference>
<dbReference type="KEGG" id="dja:HY57_20025"/>
<dbReference type="RefSeq" id="WP_038580136.1">
    <property type="nucleotide sequence ID" value="NZ_ALOY01000181.1"/>
</dbReference>
<organism evidence="1 2">
    <name type="scientific">Dyella japonica A8</name>
    <dbReference type="NCBI Taxonomy" id="1217721"/>
    <lineage>
        <taxon>Bacteria</taxon>
        <taxon>Pseudomonadati</taxon>
        <taxon>Pseudomonadota</taxon>
        <taxon>Gammaproteobacteria</taxon>
        <taxon>Lysobacterales</taxon>
        <taxon>Rhodanobacteraceae</taxon>
        <taxon>Dyella</taxon>
    </lineage>
</organism>
<accession>A0A075K581</accession>
<dbReference type="AlphaFoldDB" id="A0A075K581"/>
<keyword evidence="2" id="KW-1185">Reference proteome</keyword>
<evidence type="ECO:0000313" key="1">
    <source>
        <dbReference type="EMBL" id="AIF49381.1"/>
    </source>
</evidence>
<proteinExistence type="predicted"/>
<protein>
    <submittedName>
        <fullName evidence="1">Uncharacterized protein</fullName>
    </submittedName>
</protein>